<dbReference type="EC" id="1.11.1.-" evidence="7"/>
<protein>
    <recommendedName>
        <fullName evidence="7">Peroxidase</fullName>
        <ecNumber evidence="7">1.11.1.-</ecNumber>
    </recommendedName>
</protein>
<gene>
    <name evidence="9" type="ORF">MIND_00676600</name>
</gene>
<dbReference type="Gene3D" id="1.10.420.10">
    <property type="entry name" value="Peroxidase, domain 2"/>
    <property type="match status" value="1"/>
</dbReference>
<dbReference type="SUPFAM" id="SSF48113">
    <property type="entry name" value="Heme-dependent peroxidases"/>
    <property type="match status" value="1"/>
</dbReference>
<dbReference type="GO" id="GO:0020037">
    <property type="term" value="F:heme binding"/>
    <property type="evidence" value="ECO:0007669"/>
    <property type="project" value="UniProtKB-UniRule"/>
</dbReference>
<evidence type="ECO:0000256" key="4">
    <source>
        <dbReference type="ARBA" id="ARBA00023002"/>
    </source>
</evidence>
<evidence type="ECO:0000313" key="9">
    <source>
        <dbReference type="EMBL" id="KAF7301124.1"/>
    </source>
</evidence>
<feature type="chain" id="PRO_5034824233" description="Peroxidase" evidence="7">
    <location>
        <begin position="22"/>
        <end position="543"/>
    </location>
</feature>
<keyword evidence="3" id="KW-0479">Metal-binding</keyword>
<dbReference type="Pfam" id="PF00141">
    <property type="entry name" value="peroxidase"/>
    <property type="match status" value="1"/>
</dbReference>
<dbReference type="PANTHER" id="PTHR31356:SF53">
    <property type="entry name" value="HEME PEROXIDASE"/>
    <property type="match status" value="1"/>
</dbReference>
<dbReference type="PANTHER" id="PTHR31356">
    <property type="entry name" value="THYLAKOID LUMENAL 29 KDA PROTEIN, CHLOROPLASTIC-RELATED"/>
    <property type="match status" value="1"/>
</dbReference>
<evidence type="ECO:0000256" key="2">
    <source>
        <dbReference type="ARBA" id="ARBA00022617"/>
    </source>
</evidence>
<dbReference type="GO" id="GO:0042744">
    <property type="term" value="P:hydrogen peroxide catabolic process"/>
    <property type="evidence" value="ECO:0007669"/>
    <property type="project" value="TreeGrafter"/>
</dbReference>
<dbReference type="EMBL" id="JACAZF010000006">
    <property type="protein sequence ID" value="KAF7301124.1"/>
    <property type="molecule type" value="Genomic_DNA"/>
</dbReference>
<keyword evidence="2" id="KW-0349">Heme</keyword>
<reference evidence="9" key="1">
    <citation type="submission" date="2020-05" db="EMBL/GenBank/DDBJ databases">
        <title>Mycena genomes resolve the evolution of fungal bioluminescence.</title>
        <authorList>
            <person name="Tsai I.J."/>
        </authorList>
    </citation>
    <scope>NUCLEOTIDE SEQUENCE</scope>
    <source>
        <strain evidence="9">171206Taipei</strain>
    </source>
</reference>
<sequence>MPPHSSKTTLLLLAALRLSQAHYIWPNKHDILEDSLTVSGGLGQSGMMAEIATCGAAPFGGRLVGRQSAAEWLRVAYHDMATHDVHTGLGGLDGSIGFETDRPQNIGSAMNTSMVFFATFQGKTSSVSDVMALSVVLAMKQCNGPSIPFRAGRIDATAAGPDTVPEPQQDLATHTTMFANQGFNVEEMIGLVACGHTVGGIHEVDFPDSVPATPFDPNNPEGVVHFDQTFDDFDNHIATEWIDGTTNNLLAVGHNATTNSDARIFAADNNVTMKAFAKDATSFQKTCGNLFERMLNTVPKSVQLTDVIDPLPVKPYQLALNLADDGSLELSGYIRIFSTAPEAMNVDPENMVVNLSWKDHNGNRNSTYTSTLTAGWSNSTSLWGFVHFFPVYTKLDPNFGLSTIFVDWAFNAQEALTHADNGGAGFPLNDVVFYQDSASCNTLTNTTIVVNIRNNLGPVSDAFVDYYYNVNQQGTIALKTVTVHTPLTRTGSSASALYDVYTAVFPRPPRNQQGRTSFDVTANVGGKVYTQVANLAIQNGCGL</sequence>
<dbReference type="RefSeq" id="XP_037219124.1">
    <property type="nucleotide sequence ID" value="XM_037363480.1"/>
</dbReference>
<dbReference type="PROSITE" id="PS50873">
    <property type="entry name" value="PEROXIDASE_4"/>
    <property type="match status" value="1"/>
</dbReference>
<dbReference type="AlphaFoldDB" id="A0A8H6W0M1"/>
<evidence type="ECO:0000256" key="3">
    <source>
        <dbReference type="ARBA" id="ARBA00022723"/>
    </source>
</evidence>
<proteinExistence type="inferred from homology"/>
<name>A0A8H6W0M1_9AGAR</name>
<organism evidence="9 10">
    <name type="scientific">Mycena indigotica</name>
    <dbReference type="NCBI Taxonomy" id="2126181"/>
    <lineage>
        <taxon>Eukaryota</taxon>
        <taxon>Fungi</taxon>
        <taxon>Dikarya</taxon>
        <taxon>Basidiomycota</taxon>
        <taxon>Agaricomycotina</taxon>
        <taxon>Agaricomycetes</taxon>
        <taxon>Agaricomycetidae</taxon>
        <taxon>Agaricales</taxon>
        <taxon>Marasmiineae</taxon>
        <taxon>Mycenaceae</taxon>
        <taxon>Mycena</taxon>
    </lineage>
</organism>
<evidence type="ECO:0000256" key="5">
    <source>
        <dbReference type="ARBA" id="ARBA00023004"/>
    </source>
</evidence>
<keyword evidence="4 7" id="KW-0560">Oxidoreductase</keyword>
<keyword evidence="1 7" id="KW-0575">Peroxidase</keyword>
<dbReference type="InterPro" id="IPR044831">
    <property type="entry name" value="Ccp1-like"/>
</dbReference>
<dbReference type="PRINTS" id="PR00458">
    <property type="entry name" value="PEROXIDASE"/>
</dbReference>
<evidence type="ECO:0000256" key="6">
    <source>
        <dbReference type="RuleBase" id="RU004241"/>
    </source>
</evidence>
<dbReference type="GeneID" id="59345996"/>
<dbReference type="InterPro" id="IPR002016">
    <property type="entry name" value="Haem_peroxidase"/>
</dbReference>
<feature type="signal peptide" evidence="7">
    <location>
        <begin position="1"/>
        <end position="21"/>
    </location>
</feature>
<dbReference type="GO" id="GO:0000302">
    <property type="term" value="P:response to reactive oxygen species"/>
    <property type="evidence" value="ECO:0007669"/>
    <property type="project" value="TreeGrafter"/>
</dbReference>
<evidence type="ECO:0000256" key="7">
    <source>
        <dbReference type="RuleBase" id="RU363051"/>
    </source>
</evidence>
<dbReference type="GO" id="GO:0034599">
    <property type="term" value="P:cellular response to oxidative stress"/>
    <property type="evidence" value="ECO:0007669"/>
    <property type="project" value="InterPro"/>
</dbReference>
<keyword evidence="7" id="KW-0732">Signal</keyword>
<dbReference type="OrthoDB" id="5985073at2759"/>
<evidence type="ECO:0000313" key="10">
    <source>
        <dbReference type="Proteomes" id="UP000636479"/>
    </source>
</evidence>
<evidence type="ECO:0000256" key="1">
    <source>
        <dbReference type="ARBA" id="ARBA00022559"/>
    </source>
</evidence>
<dbReference type="Proteomes" id="UP000636479">
    <property type="component" value="Unassembled WGS sequence"/>
</dbReference>
<accession>A0A8H6W0M1</accession>
<comment type="similarity">
    <text evidence="6">Belongs to the peroxidase family.</text>
</comment>
<feature type="domain" description="Plant heme peroxidase family profile" evidence="8">
    <location>
        <begin position="124"/>
        <end position="335"/>
    </location>
</feature>
<keyword evidence="10" id="KW-1185">Reference proteome</keyword>
<comment type="caution">
    <text evidence="9">The sequence shown here is derived from an EMBL/GenBank/DDBJ whole genome shotgun (WGS) entry which is preliminary data.</text>
</comment>
<evidence type="ECO:0000259" key="8">
    <source>
        <dbReference type="PROSITE" id="PS50873"/>
    </source>
</evidence>
<dbReference type="GO" id="GO:0046872">
    <property type="term" value="F:metal ion binding"/>
    <property type="evidence" value="ECO:0007669"/>
    <property type="project" value="UniProtKB-UniRule"/>
</dbReference>
<dbReference type="InterPro" id="IPR010255">
    <property type="entry name" value="Haem_peroxidase_sf"/>
</dbReference>
<keyword evidence="5" id="KW-0408">Iron</keyword>
<dbReference type="GO" id="GO:0004601">
    <property type="term" value="F:peroxidase activity"/>
    <property type="evidence" value="ECO:0007669"/>
    <property type="project" value="UniProtKB-KW"/>
</dbReference>
<dbReference type="Gene3D" id="1.10.520.10">
    <property type="match status" value="1"/>
</dbReference>